<organism evidence="2 3">
    <name type="scientific">Desulfocurvibacter africanus PCS</name>
    <dbReference type="NCBI Taxonomy" id="1262666"/>
    <lineage>
        <taxon>Bacteria</taxon>
        <taxon>Pseudomonadati</taxon>
        <taxon>Thermodesulfobacteriota</taxon>
        <taxon>Desulfovibrionia</taxon>
        <taxon>Desulfovibrionales</taxon>
        <taxon>Desulfovibrionaceae</taxon>
        <taxon>Desulfocurvibacter</taxon>
    </lineage>
</organism>
<feature type="transmembrane region" description="Helical" evidence="1">
    <location>
        <begin position="104"/>
        <end position="125"/>
    </location>
</feature>
<sequence>MRPRNLEEYVICPRCRALSPEGSNYCFQCGAALGLLDEFIFSNESDQGGMPALEGPLVDVPELHWFLVLVYNIITLGIYGPVWFLRRLGAFQRLRSERKLNPGLLVASLMFIAAGLMLSFVSGLIEGLSEAQGLTTRIGGLSTALDHLSTFIDILATFLIIHQSLTLRHMIKDHVAAQGGHVAITALWTILFQNINLQHAINGLKRRGRL</sequence>
<accession>M5PQG5</accession>
<dbReference type="PATRIC" id="fig|1262666.3.peg.2789"/>
<gene>
    <name evidence="2" type="ORF">PCS_02758</name>
</gene>
<comment type="caution">
    <text evidence="2">The sequence shown here is derived from an EMBL/GenBank/DDBJ whole genome shotgun (WGS) entry which is preliminary data.</text>
</comment>
<dbReference type="Proteomes" id="UP000011922">
    <property type="component" value="Unassembled WGS sequence"/>
</dbReference>
<keyword evidence="1" id="KW-1133">Transmembrane helix</keyword>
<reference evidence="2 3" key="1">
    <citation type="journal article" date="2013" name="Genome Announc.">
        <title>Draft Genome Sequence for Desulfovibrio africanus Strain PCS.</title>
        <authorList>
            <person name="Brown S.D."/>
            <person name="Utturkar S.M."/>
            <person name="Arkin A.P."/>
            <person name="Deutschbauer A.M."/>
            <person name="Elias D.A."/>
            <person name="Hazen T.C."/>
            <person name="Chakraborty R."/>
        </authorList>
    </citation>
    <scope>NUCLEOTIDE SEQUENCE [LARGE SCALE GENOMIC DNA]</scope>
    <source>
        <strain evidence="2 3">PCS</strain>
    </source>
</reference>
<feature type="transmembrane region" description="Helical" evidence="1">
    <location>
        <begin position="63"/>
        <end position="84"/>
    </location>
</feature>
<dbReference type="EMBL" id="AOSV01000030">
    <property type="protein sequence ID" value="EMG36255.1"/>
    <property type="molecule type" value="Genomic_DNA"/>
</dbReference>
<evidence type="ECO:0000313" key="3">
    <source>
        <dbReference type="Proteomes" id="UP000011922"/>
    </source>
</evidence>
<keyword evidence="1" id="KW-0472">Membrane</keyword>
<proteinExistence type="predicted"/>
<protein>
    <submittedName>
        <fullName evidence="2">Uncharacterized protein</fullName>
    </submittedName>
</protein>
<dbReference type="RefSeq" id="WP_005988136.1">
    <property type="nucleotide sequence ID" value="NZ_AOSV01000030.1"/>
</dbReference>
<feature type="transmembrane region" description="Helical" evidence="1">
    <location>
        <begin position="145"/>
        <end position="162"/>
    </location>
</feature>
<name>M5PQG5_DESAF</name>
<dbReference type="AlphaFoldDB" id="M5PQG5"/>
<keyword evidence="1" id="KW-0812">Transmembrane</keyword>
<evidence type="ECO:0000313" key="2">
    <source>
        <dbReference type="EMBL" id="EMG36255.1"/>
    </source>
</evidence>
<evidence type="ECO:0000256" key="1">
    <source>
        <dbReference type="SAM" id="Phobius"/>
    </source>
</evidence>